<dbReference type="RefSeq" id="WP_023005767.1">
    <property type="nucleotide sequence ID" value="NZ_FNIV01000015.1"/>
</dbReference>
<evidence type="ECO:0000256" key="1">
    <source>
        <dbReference type="SAM" id="MobiDB-lite"/>
    </source>
</evidence>
<reference evidence="3" key="1">
    <citation type="submission" date="2016-10" db="EMBL/GenBank/DDBJ databases">
        <authorList>
            <person name="Varghese N."/>
            <person name="Submissions S."/>
        </authorList>
    </citation>
    <scope>NUCLEOTIDE SEQUENCE [LARGE SCALE GENOMIC DNA]</scope>
    <source>
        <strain evidence="3">CGMCC 1.6444</strain>
    </source>
</reference>
<evidence type="ECO:0000313" key="2">
    <source>
        <dbReference type="EMBL" id="SDO90096.1"/>
    </source>
</evidence>
<organism evidence="2 3">
    <name type="scientific">Halomonas shengliensis</name>
    <dbReference type="NCBI Taxonomy" id="419597"/>
    <lineage>
        <taxon>Bacteria</taxon>
        <taxon>Pseudomonadati</taxon>
        <taxon>Pseudomonadota</taxon>
        <taxon>Gammaproteobacteria</taxon>
        <taxon>Oceanospirillales</taxon>
        <taxon>Halomonadaceae</taxon>
        <taxon>Halomonas</taxon>
    </lineage>
</organism>
<proteinExistence type="predicted"/>
<feature type="region of interest" description="Disordered" evidence="1">
    <location>
        <begin position="164"/>
        <end position="184"/>
    </location>
</feature>
<dbReference type="EMBL" id="FNIV01000015">
    <property type="protein sequence ID" value="SDO90096.1"/>
    <property type="molecule type" value="Genomic_DNA"/>
</dbReference>
<evidence type="ECO:0000313" key="3">
    <source>
        <dbReference type="Proteomes" id="UP000199075"/>
    </source>
</evidence>
<sequence>MPPTGDTSIPGFIAVETGDDGGLPLAIAWTLPDGRVKHTLIQPEDDWLDDELISLGEYSLEELNGMGVSPLDVIRELENDHFSATLYTAGVGDDEAALSRLFDTYGLDPFVELAPAESLYDDLAPGDWSRARGELFGELGLEPLRPEHEVAVMLNLHQRLAPDVAPPEATPFDGRLLDGDDGDD</sequence>
<dbReference type="STRING" id="419597.SAMN04487957_11513"/>
<dbReference type="AlphaFoldDB" id="A0A1H0NC31"/>
<keyword evidence="3" id="KW-1185">Reference proteome</keyword>
<protein>
    <submittedName>
        <fullName evidence="2">Uncharacterized protein</fullName>
    </submittedName>
</protein>
<gene>
    <name evidence="2" type="ORF">SAMN04487957_11513</name>
</gene>
<accession>A0A1H0NC31</accession>
<name>A0A1H0NC31_9GAMM</name>
<dbReference type="Proteomes" id="UP000199075">
    <property type="component" value="Unassembled WGS sequence"/>
</dbReference>